<dbReference type="Proteomes" id="UP000131757">
    <property type="component" value="Segment"/>
</dbReference>
<evidence type="ECO:0000256" key="11">
    <source>
        <dbReference type="ARBA" id="ARBA00022833"/>
    </source>
</evidence>
<dbReference type="Pfam" id="PF02217">
    <property type="entry name" value="T_Ag_DNA_bind"/>
    <property type="match status" value="1"/>
</dbReference>
<sequence length="674" mass="77778">MDHALTREESQRLMELLNLPMEQFGNFHLMKRAFLSSIKKYHPDKGGDESMAKELISLYKKAECHVSSLETEDDTSFTTDEVPPYGTPEWEAWWNNFNDLFCREQFDRSESEEEEEEEEEPPPSCSSQKSSQKRDREEEEPESSQSTPPKKKKPNNPTEMPEDLLPFLSQAILSNKTVSGFCIFTTLEKSLLLYHKLTDKYKPTFISRHKDNRNNNHGYVYLITPTRHRVSAINNYCVQLCTVSFVICKGIIKDYSLFVHLSVEPYVLLNESIPGGLTREFFDSPEEAQKNVSWKMISEFALQINCDDVFLLMGLYKEFALETETCSKCKDKINPDHFQFHKEHQDNAKLFDDCRNQKTICQQAVDNVIAARRVETTQLSRKQLLTKRFEFLFKKMENLFAARSSVNIKLYMAGAAWFDSLLPGIDLKEFILEFLESMVDNIPKKRFWLFTGPVNTGKTTLAACLLDLCGGKSLNINMPFEKLNFELGVAIDQFMIVFEDVKGQSEHKHLPTGQGISNLDNLRDFLDGAVKVNLEKKHLNKRSMIFPPGIITANEYTFPLTLRARLNKTIRFVFQKNMFASLKKTPGLLKYRVLQSGVCLLLFLVFTCDIEDFAPDLREKVKLWKSRIEEEVTELTFLDFRTNCSKGDCILKGHCSQSQNTQETADMETQDFCS</sequence>
<feature type="DNA-binding region" description="T-ag OBD" evidence="18">
    <location>
        <begin position="161"/>
        <end position="279"/>
    </location>
</feature>
<evidence type="ECO:0000259" key="22">
    <source>
        <dbReference type="PROSITE" id="PS51287"/>
    </source>
</evidence>
<dbReference type="GO" id="GO:0008270">
    <property type="term" value="F:zinc ion binding"/>
    <property type="evidence" value="ECO:0007669"/>
    <property type="project" value="UniProtKB-KW"/>
</dbReference>
<dbReference type="InterPro" id="IPR016392">
    <property type="entry name" value="Lg_T_Ag_polyomavir"/>
</dbReference>
<dbReference type="GO" id="GO:0042025">
    <property type="term" value="C:host cell nucleus"/>
    <property type="evidence" value="ECO:0007669"/>
    <property type="project" value="UniProtKB-SubCell"/>
</dbReference>
<evidence type="ECO:0000256" key="15">
    <source>
        <dbReference type="ARBA" id="ARBA00034617"/>
    </source>
</evidence>
<keyword evidence="7" id="KW-0547">Nucleotide-binding</keyword>
<feature type="region of interest" description="Disordered" evidence="20">
    <location>
        <begin position="107"/>
        <end position="161"/>
    </location>
</feature>
<evidence type="ECO:0000256" key="2">
    <source>
        <dbReference type="ARBA" id="ARBA00022518"/>
    </source>
</evidence>
<dbReference type="OrthoDB" id="14669at10239"/>
<keyword evidence="12" id="KW-0067">ATP-binding</keyword>
<evidence type="ECO:0000256" key="5">
    <source>
        <dbReference type="ARBA" id="ARBA00022705"/>
    </source>
</evidence>
<dbReference type="SUPFAM" id="SSF46565">
    <property type="entry name" value="Chaperone J-domain"/>
    <property type="match status" value="1"/>
</dbReference>
<keyword evidence="8 19" id="KW-0863">Zinc-finger</keyword>
<dbReference type="Gene3D" id="1.10.10.510">
    <property type="entry name" value="Zinc finger, large T-antigen D1 domain"/>
    <property type="match status" value="1"/>
</dbReference>
<comment type="subcellular location">
    <subcellularLocation>
        <location evidence="1">Host nucleus</location>
    </subcellularLocation>
</comment>
<evidence type="ECO:0000256" key="14">
    <source>
        <dbReference type="ARBA" id="ARBA00023235"/>
    </source>
</evidence>
<dbReference type="InterPro" id="IPR003133">
    <property type="entry name" value="T_Ag_DNA-bd"/>
</dbReference>
<evidence type="ECO:0000313" key="24">
    <source>
        <dbReference type="EMBL" id="BAQ55572.1"/>
    </source>
</evidence>
<dbReference type="SUPFAM" id="SSF52540">
    <property type="entry name" value="P-loop containing nucleoside triphosphate hydrolases"/>
    <property type="match status" value="1"/>
</dbReference>
<feature type="domain" description="SF3 helicase" evidence="21">
    <location>
        <begin position="426"/>
        <end position="587"/>
    </location>
</feature>
<keyword evidence="6" id="KW-0479">Metal-binding</keyword>
<evidence type="ECO:0000256" key="9">
    <source>
        <dbReference type="ARBA" id="ARBA00022801"/>
    </source>
</evidence>
<dbReference type="KEGG" id="vg:24018701"/>
<evidence type="ECO:0000256" key="18">
    <source>
        <dbReference type="PROSITE-ProRule" id="PRU00620"/>
    </source>
</evidence>
<dbReference type="GO" id="GO:0006260">
    <property type="term" value="P:DNA replication"/>
    <property type="evidence" value="ECO:0007669"/>
    <property type="project" value="UniProtKB-KW"/>
</dbReference>
<keyword evidence="3" id="KW-0597">Phosphoprotein</keyword>
<feature type="domain" description="T-ag OBD" evidence="22">
    <location>
        <begin position="161"/>
        <end position="279"/>
    </location>
</feature>
<evidence type="ECO:0000256" key="3">
    <source>
        <dbReference type="ARBA" id="ARBA00022553"/>
    </source>
</evidence>
<dbReference type="InterPro" id="IPR037102">
    <property type="entry name" value="Znf_lg_T-Ag_D1_dom_sf"/>
</dbReference>
<dbReference type="InterPro" id="IPR010932">
    <property type="entry name" value="Lg_T_Ag_Polyomavir_C"/>
</dbReference>
<dbReference type="GeneID" id="24018701"/>
<evidence type="ECO:0000313" key="25">
    <source>
        <dbReference type="Proteomes" id="UP000131757"/>
    </source>
</evidence>
<keyword evidence="11" id="KW-0862">Zinc</keyword>
<keyword evidence="14" id="KW-0413">Isomerase</keyword>
<dbReference type="RefSeq" id="YP_009129312.1">
    <property type="nucleotide sequence ID" value="NC_026769.1"/>
</dbReference>
<reference evidence="24 25" key="1">
    <citation type="journal article" date="2015" name="Arch. Virol.">
        <title>Detection of novel polyomaviruses in fruit bats in Indonesia.</title>
        <authorList>
            <person name="Kobayashi S."/>
            <person name="Sasaki M."/>
            <person name="Nakao R."/>
            <person name="Setiyono A."/>
            <person name="Handhayani E."/>
            <person name="Orba Y."/>
            <person name="Rahmadani I."/>
            <person name="Taha S."/>
            <person name="Adiani S."/>
            <person name="Subangkit M."/>
            <person name="Nakamura I."/>
            <person name="Kimura T."/>
            <person name="Sawa H."/>
        </authorList>
    </citation>
    <scope>NUCLEOTIDE SEQUENCE [LARGE SCALE GENOMIC DNA]</scope>
    <source>
        <strain evidence="24">6c</strain>
    </source>
</reference>
<dbReference type="GO" id="GO:0016787">
    <property type="term" value="F:hydrolase activity"/>
    <property type="evidence" value="ECO:0007669"/>
    <property type="project" value="UniProtKB-KW"/>
</dbReference>
<dbReference type="PROSITE" id="PS51341">
    <property type="entry name" value="ZF_LTAG_D1"/>
    <property type="match status" value="1"/>
</dbReference>
<dbReference type="Gene3D" id="1.20.1050.70">
    <property type="entry name" value="Large T antigen, SV40, domain 3"/>
    <property type="match status" value="1"/>
</dbReference>
<dbReference type="GO" id="GO:0003688">
    <property type="term" value="F:DNA replication origin binding"/>
    <property type="evidence" value="ECO:0007669"/>
    <property type="project" value="InterPro"/>
</dbReference>
<evidence type="ECO:0000256" key="7">
    <source>
        <dbReference type="ARBA" id="ARBA00022741"/>
    </source>
</evidence>
<dbReference type="InterPro" id="IPR017910">
    <property type="entry name" value="Znf_lg_T-Ag_D1-typ"/>
</dbReference>
<evidence type="ECO:0000256" key="8">
    <source>
        <dbReference type="ARBA" id="ARBA00022771"/>
    </source>
</evidence>
<evidence type="ECO:0000256" key="1">
    <source>
        <dbReference type="ARBA" id="ARBA00004147"/>
    </source>
</evidence>
<dbReference type="Pfam" id="PF06431">
    <property type="entry name" value="Polyoma_lg_T_C"/>
    <property type="match status" value="1"/>
</dbReference>
<protein>
    <recommendedName>
        <fullName evidence="16">DNA 3'-5' helicase</fullName>
        <ecNumber evidence="16">5.6.2.4</ecNumber>
    </recommendedName>
</protein>
<dbReference type="InterPro" id="IPR036869">
    <property type="entry name" value="J_dom_sf"/>
</dbReference>
<organism evidence="24 25">
    <name type="scientific">Bat polyomavirus 6c</name>
    <dbReference type="NCBI Taxonomy" id="1623688"/>
    <lineage>
        <taxon>Viruses</taxon>
        <taxon>Monodnaviria</taxon>
        <taxon>Shotokuvirae</taxon>
        <taxon>Cossaviricota</taxon>
        <taxon>Papovaviricetes</taxon>
        <taxon>Sepolyvirales</taxon>
        <taxon>Polyomaviridae</taxon>
        <taxon>Betapolyomavirus</taxon>
        <taxon>Betapolyomavirus tertidobsoniae</taxon>
    </lineage>
</organism>
<dbReference type="EMBL" id="AB972946">
    <property type="protein sequence ID" value="BAQ55572.1"/>
    <property type="molecule type" value="Genomic_DNA"/>
</dbReference>
<keyword evidence="25" id="KW-1185">Reference proteome</keyword>
<keyword evidence="5" id="KW-0235">DNA replication</keyword>
<feature type="domain" description="T-ag D1-type" evidence="23">
    <location>
        <begin position="289"/>
        <end position="381"/>
    </location>
</feature>
<accession>A0A0D5ZZ40</accession>
<evidence type="ECO:0000256" key="4">
    <source>
        <dbReference type="ARBA" id="ARBA00022562"/>
    </source>
</evidence>
<name>A0A0D5ZZ40_9POLY</name>
<keyword evidence="9" id="KW-0378">Hydrolase</keyword>
<comment type="catalytic activity">
    <reaction evidence="17">
        <text>ATP + H2O = ADP + phosphate + H(+)</text>
        <dbReference type="Rhea" id="RHEA:13065"/>
        <dbReference type="ChEBI" id="CHEBI:15377"/>
        <dbReference type="ChEBI" id="CHEBI:15378"/>
        <dbReference type="ChEBI" id="CHEBI:30616"/>
        <dbReference type="ChEBI" id="CHEBI:43474"/>
        <dbReference type="ChEBI" id="CHEBI:456216"/>
        <dbReference type="EC" id="5.6.2.4"/>
    </reaction>
</comment>
<proteinExistence type="predicted"/>
<evidence type="ECO:0000256" key="10">
    <source>
        <dbReference type="ARBA" id="ARBA00022806"/>
    </source>
</evidence>
<keyword evidence="10" id="KW-0347">Helicase</keyword>
<dbReference type="GO" id="GO:0005524">
    <property type="term" value="F:ATP binding"/>
    <property type="evidence" value="ECO:0007669"/>
    <property type="project" value="UniProtKB-KW"/>
</dbReference>
<dbReference type="PROSITE" id="PS51287">
    <property type="entry name" value="T_AG_OBD"/>
    <property type="match status" value="1"/>
</dbReference>
<keyword evidence="2" id="KW-0244">Early protein</keyword>
<dbReference type="Gene3D" id="1.10.287.110">
    <property type="entry name" value="DnaJ domain"/>
    <property type="match status" value="1"/>
</dbReference>
<dbReference type="GO" id="GO:0043138">
    <property type="term" value="F:3'-5' DNA helicase activity"/>
    <property type="evidence" value="ECO:0007669"/>
    <property type="project" value="UniProtKB-EC"/>
</dbReference>
<dbReference type="Gene3D" id="3.40.50.300">
    <property type="entry name" value="P-loop containing nucleotide triphosphate hydrolases"/>
    <property type="match status" value="1"/>
</dbReference>
<evidence type="ECO:0000256" key="13">
    <source>
        <dbReference type="ARBA" id="ARBA00023125"/>
    </source>
</evidence>
<dbReference type="Gene3D" id="3.40.1310.20">
    <property type="match status" value="1"/>
</dbReference>
<dbReference type="InterPro" id="IPR014015">
    <property type="entry name" value="Helicase_SF3_DNA-vir"/>
</dbReference>
<comment type="catalytic activity">
    <reaction evidence="15">
        <text>Couples ATP hydrolysis with the unwinding of duplex DNA by translocating in the 3'-5' direction.</text>
        <dbReference type="EC" id="5.6.2.4"/>
    </reaction>
</comment>
<evidence type="ECO:0000256" key="12">
    <source>
        <dbReference type="ARBA" id="ARBA00022840"/>
    </source>
</evidence>
<evidence type="ECO:0000256" key="6">
    <source>
        <dbReference type="ARBA" id="ARBA00022723"/>
    </source>
</evidence>
<evidence type="ECO:0000256" key="19">
    <source>
        <dbReference type="PROSITE-ProRule" id="PRU00671"/>
    </source>
</evidence>
<dbReference type="EC" id="5.6.2.4" evidence="16"/>
<evidence type="ECO:0000259" key="21">
    <source>
        <dbReference type="PROSITE" id="PS51206"/>
    </source>
</evidence>
<evidence type="ECO:0000259" key="23">
    <source>
        <dbReference type="PROSITE" id="PS51341"/>
    </source>
</evidence>
<feature type="compositionally biased region" description="Acidic residues" evidence="20">
    <location>
        <begin position="110"/>
        <end position="121"/>
    </location>
</feature>
<dbReference type="SUPFAM" id="SSF55464">
    <property type="entry name" value="Origin of replication-binding domain, RBD-like"/>
    <property type="match status" value="1"/>
</dbReference>
<evidence type="ECO:0000256" key="16">
    <source>
        <dbReference type="ARBA" id="ARBA00034808"/>
    </source>
</evidence>
<evidence type="ECO:0000256" key="20">
    <source>
        <dbReference type="SAM" id="MobiDB-lite"/>
    </source>
</evidence>
<evidence type="ECO:0000256" key="17">
    <source>
        <dbReference type="ARBA" id="ARBA00048988"/>
    </source>
</evidence>
<dbReference type="PIRSF" id="PIRSF003368">
    <property type="entry name" value="Large_T_antigen_polyomaV"/>
    <property type="match status" value="1"/>
</dbReference>
<dbReference type="PROSITE" id="PS51206">
    <property type="entry name" value="SF3_HELICASE_1"/>
    <property type="match status" value="1"/>
</dbReference>
<keyword evidence="4" id="KW-1048">Host nucleus</keyword>
<dbReference type="InterPro" id="IPR027417">
    <property type="entry name" value="P-loop_NTPase"/>
</dbReference>
<keyword evidence="13 18" id="KW-0238">DNA-binding</keyword>